<keyword evidence="7 9" id="KW-1133">Transmembrane helix</keyword>
<dbReference type="PRINTS" id="PR00781">
    <property type="entry name" value="LIPOSIGPTASE"/>
</dbReference>
<dbReference type="GO" id="GO:0004190">
    <property type="term" value="F:aspartic-type endopeptidase activity"/>
    <property type="evidence" value="ECO:0007669"/>
    <property type="project" value="UniProtKB-UniRule"/>
</dbReference>
<evidence type="ECO:0000313" key="13">
    <source>
        <dbReference type="EMBL" id="ROP91016.1"/>
    </source>
</evidence>
<dbReference type="Proteomes" id="UP000278222">
    <property type="component" value="Unassembled WGS sequence"/>
</dbReference>
<dbReference type="GO" id="GO:0005886">
    <property type="term" value="C:plasma membrane"/>
    <property type="evidence" value="ECO:0007669"/>
    <property type="project" value="UniProtKB-SubCell"/>
</dbReference>
<dbReference type="NCBIfam" id="TIGR00077">
    <property type="entry name" value="lspA"/>
    <property type="match status" value="1"/>
</dbReference>
<evidence type="ECO:0000256" key="8">
    <source>
        <dbReference type="ARBA" id="ARBA00023136"/>
    </source>
</evidence>
<comment type="similarity">
    <text evidence="1 9 11">Belongs to the peptidase A8 family.</text>
</comment>
<feature type="transmembrane region" description="Helical" evidence="9">
    <location>
        <begin position="68"/>
        <end position="88"/>
    </location>
</feature>
<evidence type="ECO:0000256" key="12">
    <source>
        <dbReference type="SAM" id="SignalP"/>
    </source>
</evidence>
<dbReference type="HAMAP" id="MF_00161">
    <property type="entry name" value="LspA"/>
    <property type="match status" value="1"/>
</dbReference>
<dbReference type="PANTHER" id="PTHR33695">
    <property type="entry name" value="LIPOPROTEIN SIGNAL PEPTIDASE"/>
    <property type="match status" value="1"/>
</dbReference>
<evidence type="ECO:0000313" key="14">
    <source>
        <dbReference type="Proteomes" id="UP000278222"/>
    </source>
</evidence>
<keyword evidence="2 9" id="KW-1003">Cell membrane</keyword>
<feature type="signal peptide" evidence="12">
    <location>
        <begin position="1"/>
        <end position="16"/>
    </location>
</feature>
<keyword evidence="14" id="KW-1185">Reference proteome</keyword>
<keyword evidence="5 9" id="KW-0064">Aspartyl protease</keyword>
<evidence type="ECO:0000256" key="10">
    <source>
        <dbReference type="RuleBase" id="RU000594"/>
    </source>
</evidence>
<comment type="caution">
    <text evidence="9">Lacks conserved residue(s) required for the propagation of feature annotation.</text>
</comment>
<feature type="active site" evidence="9">
    <location>
        <position position="140"/>
    </location>
</feature>
<keyword evidence="4 9" id="KW-0812">Transmembrane</keyword>
<dbReference type="GO" id="GO:0006508">
    <property type="term" value="P:proteolysis"/>
    <property type="evidence" value="ECO:0007669"/>
    <property type="project" value="UniProtKB-KW"/>
</dbReference>
<dbReference type="UniPathway" id="UPA00665"/>
<comment type="catalytic activity">
    <reaction evidence="9 10">
        <text>Release of signal peptides from bacterial membrane prolipoproteins. Hydrolyzes -Xaa-Yaa-Zaa-|-(S,diacylglyceryl)Cys-, in which Xaa is hydrophobic (preferably Leu), and Yaa (Ala or Ser) and Zaa (Gly or Ala) have small, neutral side chains.</text>
        <dbReference type="EC" id="3.4.23.36"/>
    </reaction>
</comment>
<sequence length="163" mass="17494">MSRAVLGLVAAAVVFAADQVSKEWMLDYLAVQGPLGRGRFVPVTDFFNLVVVWNRGVSFGLFAGHDDMVRWALSGLAVAVSVVLAVWLFRTRVGLVALGLGCVIGGAIGNVVDRVRFGAVFDFLDFHALGYHWPAFNVADSGIFVGVAALLLDGLFSRREGHT</sequence>
<evidence type="ECO:0000256" key="2">
    <source>
        <dbReference type="ARBA" id="ARBA00022475"/>
    </source>
</evidence>
<evidence type="ECO:0000256" key="1">
    <source>
        <dbReference type="ARBA" id="ARBA00006139"/>
    </source>
</evidence>
<keyword evidence="3 9" id="KW-0645">Protease</keyword>
<dbReference type="EC" id="3.4.23.36" evidence="9"/>
<reference evidence="13 14" key="1">
    <citation type="submission" date="2018-11" db="EMBL/GenBank/DDBJ databases">
        <title>Genomic Encyclopedia of Type Strains, Phase IV (KMG-IV): sequencing the most valuable type-strain genomes for metagenomic binning, comparative biology and taxonomic classification.</title>
        <authorList>
            <person name="Goeker M."/>
        </authorList>
    </citation>
    <scope>NUCLEOTIDE SEQUENCE [LARGE SCALE GENOMIC DNA]</scope>
    <source>
        <strain evidence="13 14">DSM 5900</strain>
    </source>
</reference>
<protein>
    <recommendedName>
        <fullName evidence="9">Lipoprotein signal peptidase</fullName>
        <ecNumber evidence="9">3.4.23.36</ecNumber>
    </recommendedName>
    <alternativeName>
        <fullName evidence="9">Prolipoprotein signal peptidase</fullName>
    </alternativeName>
    <alternativeName>
        <fullName evidence="9">Signal peptidase II</fullName>
        <shortName evidence="9">SPase II</shortName>
    </alternativeName>
</protein>
<evidence type="ECO:0000256" key="3">
    <source>
        <dbReference type="ARBA" id="ARBA00022670"/>
    </source>
</evidence>
<evidence type="ECO:0000256" key="5">
    <source>
        <dbReference type="ARBA" id="ARBA00022750"/>
    </source>
</evidence>
<dbReference type="EMBL" id="RJKX01000014">
    <property type="protein sequence ID" value="ROP91016.1"/>
    <property type="molecule type" value="Genomic_DNA"/>
</dbReference>
<dbReference type="InterPro" id="IPR001872">
    <property type="entry name" value="Peptidase_A8"/>
</dbReference>
<proteinExistence type="inferred from homology"/>
<gene>
    <name evidence="9" type="primary">lspA</name>
    <name evidence="13" type="ORF">EDC65_2876</name>
</gene>
<feature type="transmembrane region" description="Helical" evidence="9">
    <location>
        <begin position="132"/>
        <end position="152"/>
    </location>
</feature>
<comment type="function">
    <text evidence="9 10">This protein specifically catalyzes the removal of signal peptides from prolipoproteins.</text>
</comment>
<evidence type="ECO:0000256" key="4">
    <source>
        <dbReference type="ARBA" id="ARBA00022692"/>
    </source>
</evidence>
<evidence type="ECO:0000256" key="6">
    <source>
        <dbReference type="ARBA" id="ARBA00022801"/>
    </source>
</evidence>
<evidence type="ECO:0000256" key="7">
    <source>
        <dbReference type="ARBA" id="ARBA00022989"/>
    </source>
</evidence>
<comment type="caution">
    <text evidence="13">The sequence shown here is derived from an EMBL/GenBank/DDBJ whole genome shotgun (WGS) entry which is preliminary data.</text>
</comment>
<keyword evidence="12" id="KW-0732">Signal</keyword>
<feature type="chain" id="PRO_5018296930" description="Lipoprotein signal peptidase" evidence="12">
    <location>
        <begin position="17"/>
        <end position="163"/>
    </location>
</feature>
<dbReference type="RefSeq" id="WP_123690584.1">
    <property type="nucleotide sequence ID" value="NZ_AP019700.1"/>
</dbReference>
<comment type="subcellular location">
    <subcellularLocation>
        <location evidence="9">Cell membrane</location>
        <topology evidence="9">Multi-pass membrane protein</topology>
    </subcellularLocation>
</comment>
<dbReference type="OrthoDB" id="9810259at2"/>
<organism evidence="13 14">
    <name type="scientific">Stella humosa</name>
    <dbReference type="NCBI Taxonomy" id="94"/>
    <lineage>
        <taxon>Bacteria</taxon>
        <taxon>Pseudomonadati</taxon>
        <taxon>Pseudomonadota</taxon>
        <taxon>Alphaproteobacteria</taxon>
        <taxon>Rhodospirillales</taxon>
        <taxon>Stellaceae</taxon>
        <taxon>Stella</taxon>
    </lineage>
</organism>
<dbReference type="Pfam" id="PF01252">
    <property type="entry name" value="Peptidase_A8"/>
    <property type="match status" value="1"/>
</dbReference>
<dbReference type="PANTHER" id="PTHR33695:SF1">
    <property type="entry name" value="LIPOPROTEIN SIGNAL PEPTIDASE"/>
    <property type="match status" value="1"/>
</dbReference>
<accession>A0A3N1LKR9</accession>
<keyword evidence="6 9" id="KW-0378">Hydrolase</keyword>
<evidence type="ECO:0000256" key="11">
    <source>
        <dbReference type="RuleBase" id="RU004181"/>
    </source>
</evidence>
<dbReference type="PROSITE" id="PS00855">
    <property type="entry name" value="SPASE_II"/>
    <property type="match status" value="1"/>
</dbReference>
<name>A0A3N1LKR9_9PROT</name>
<comment type="pathway">
    <text evidence="9">Protein modification; lipoprotein biosynthesis (signal peptide cleavage).</text>
</comment>
<keyword evidence="8 9" id="KW-0472">Membrane</keyword>
<dbReference type="AlphaFoldDB" id="A0A3N1LKR9"/>
<evidence type="ECO:0000256" key="9">
    <source>
        <dbReference type="HAMAP-Rule" id="MF_00161"/>
    </source>
</evidence>
<feature type="active site" evidence="9">
    <location>
        <position position="122"/>
    </location>
</feature>
<feature type="transmembrane region" description="Helical" evidence="9">
    <location>
        <begin position="95"/>
        <end position="112"/>
    </location>
</feature>